<dbReference type="CDD" id="cd02947">
    <property type="entry name" value="TRX_family"/>
    <property type="match status" value="1"/>
</dbReference>
<evidence type="ECO:0000256" key="3">
    <source>
        <dbReference type="ARBA" id="ARBA00022982"/>
    </source>
</evidence>
<keyword evidence="12" id="KW-1185">Reference proteome</keyword>
<dbReference type="PROSITE" id="PS00194">
    <property type="entry name" value="THIOREDOXIN_1"/>
    <property type="match status" value="1"/>
</dbReference>
<dbReference type="InterPro" id="IPR013766">
    <property type="entry name" value="Thioredoxin_domain"/>
</dbReference>
<keyword evidence="3" id="KW-0249">Electron transport</keyword>
<evidence type="ECO:0000256" key="8">
    <source>
        <dbReference type="PIRSR" id="PIRSR000077-1"/>
    </source>
</evidence>
<evidence type="ECO:0000256" key="6">
    <source>
        <dbReference type="NCBIfam" id="TIGR01068"/>
    </source>
</evidence>
<comment type="similarity">
    <text evidence="1 7">Belongs to the thioredoxin family.</text>
</comment>
<evidence type="ECO:0000256" key="7">
    <source>
        <dbReference type="PIRNR" id="PIRNR000077"/>
    </source>
</evidence>
<evidence type="ECO:0000256" key="1">
    <source>
        <dbReference type="ARBA" id="ARBA00008987"/>
    </source>
</evidence>
<evidence type="ECO:0000256" key="2">
    <source>
        <dbReference type="ARBA" id="ARBA00022448"/>
    </source>
</evidence>
<dbReference type="PRINTS" id="PR00421">
    <property type="entry name" value="THIOREDOXIN"/>
</dbReference>
<dbReference type="PIRSF" id="PIRSF000077">
    <property type="entry name" value="Thioredoxin"/>
    <property type="match status" value="1"/>
</dbReference>
<feature type="site" description="Contributes to redox potential value" evidence="8">
    <location>
        <position position="34"/>
    </location>
</feature>
<name>A0A7S8IF31_9CHLR</name>
<dbReference type="GO" id="GO:0005737">
    <property type="term" value="C:cytoplasm"/>
    <property type="evidence" value="ECO:0007669"/>
    <property type="project" value="TreeGrafter"/>
</dbReference>
<evidence type="ECO:0000256" key="9">
    <source>
        <dbReference type="PIRSR" id="PIRSR000077-4"/>
    </source>
</evidence>
<feature type="disulfide bond" description="Redox-active" evidence="9">
    <location>
        <begin position="33"/>
        <end position="36"/>
    </location>
</feature>
<evidence type="ECO:0000259" key="10">
    <source>
        <dbReference type="PROSITE" id="PS51352"/>
    </source>
</evidence>
<dbReference type="Gene3D" id="3.40.30.10">
    <property type="entry name" value="Glutaredoxin"/>
    <property type="match status" value="1"/>
</dbReference>
<dbReference type="SUPFAM" id="SSF52833">
    <property type="entry name" value="Thioredoxin-like"/>
    <property type="match status" value="1"/>
</dbReference>
<dbReference type="RefSeq" id="WP_195171153.1">
    <property type="nucleotide sequence ID" value="NZ_CP062983.1"/>
</dbReference>
<evidence type="ECO:0000256" key="5">
    <source>
        <dbReference type="ARBA" id="ARBA00023284"/>
    </source>
</evidence>
<dbReference type="FunFam" id="3.40.30.10:FF:000001">
    <property type="entry name" value="Thioredoxin"/>
    <property type="match status" value="1"/>
</dbReference>
<sequence>MGSKAQDVNEATWEDVVLDSPTPVLVDFWAEWCGPCKMVAPIVNEIADEYDGKLRVVKVDADANPELVTTYNVMGIPSLLLFKDGAVIDRVTGYKPKAQILSKFAPHI</sequence>
<dbReference type="AlphaFoldDB" id="A0A7S8IF31"/>
<dbReference type="InterPro" id="IPR036249">
    <property type="entry name" value="Thioredoxin-like_sf"/>
</dbReference>
<dbReference type="PANTHER" id="PTHR45663">
    <property type="entry name" value="GEO12009P1"/>
    <property type="match status" value="1"/>
</dbReference>
<proteinExistence type="inferred from homology"/>
<dbReference type="GO" id="GO:0015035">
    <property type="term" value="F:protein-disulfide reductase activity"/>
    <property type="evidence" value="ECO:0007669"/>
    <property type="project" value="UniProtKB-UniRule"/>
</dbReference>
<keyword evidence="5 9" id="KW-0676">Redox-active center</keyword>
<organism evidence="11 12">
    <name type="scientific">Phototrophicus methaneseepsis</name>
    <dbReference type="NCBI Taxonomy" id="2710758"/>
    <lineage>
        <taxon>Bacteria</taxon>
        <taxon>Bacillati</taxon>
        <taxon>Chloroflexota</taxon>
        <taxon>Candidatus Thermofontia</taxon>
        <taxon>Phototrophicales</taxon>
        <taxon>Phototrophicaceae</taxon>
        <taxon>Phototrophicus</taxon>
    </lineage>
</organism>
<feature type="active site" description="Nucleophile" evidence="8">
    <location>
        <position position="33"/>
    </location>
</feature>
<keyword evidence="4 9" id="KW-1015">Disulfide bond</keyword>
<dbReference type="Pfam" id="PF00085">
    <property type="entry name" value="Thioredoxin"/>
    <property type="match status" value="1"/>
</dbReference>
<protein>
    <recommendedName>
        <fullName evidence="6 7">Thioredoxin</fullName>
    </recommendedName>
</protein>
<feature type="site" description="Deprotonates C-terminal active site Cys" evidence="8">
    <location>
        <position position="27"/>
    </location>
</feature>
<evidence type="ECO:0000313" key="11">
    <source>
        <dbReference type="EMBL" id="QPC83084.1"/>
    </source>
</evidence>
<gene>
    <name evidence="11" type="primary">trxA</name>
    <name evidence="11" type="ORF">G4Y79_01525</name>
</gene>
<dbReference type="Proteomes" id="UP000594468">
    <property type="component" value="Chromosome"/>
</dbReference>
<reference evidence="11 12" key="1">
    <citation type="submission" date="2020-02" db="EMBL/GenBank/DDBJ databases">
        <authorList>
            <person name="Zheng R.K."/>
            <person name="Sun C.M."/>
        </authorList>
    </citation>
    <scope>NUCLEOTIDE SEQUENCE [LARGE SCALE GENOMIC DNA]</scope>
    <source>
        <strain evidence="12">rifampicinis</strain>
    </source>
</reference>
<feature type="site" description="Contributes to redox potential value" evidence="8">
    <location>
        <position position="35"/>
    </location>
</feature>
<evidence type="ECO:0000313" key="12">
    <source>
        <dbReference type="Proteomes" id="UP000594468"/>
    </source>
</evidence>
<dbReference type="EMBL" id="CP062983">
    <property type="protein sequence ID" value="QPC83084.1"/>
    <property type="molecule type" value="Genomic_DNA"/>
</dbReference>
<keyword evidence="2" id="KW-0813">Transport</keyword>
<accession>A0A7S8IF31</accession>
<dbReference type="InterPro" id="IPR005746">
    <property type="entry name" value="Thioredoxin"/>
</dbReference>
<feature type="domain" description="Thioredoxin" evidence="10">
    <location>
        <begin position="1"/>
        <end position="108"/>
    </location>
</feature>
<dbReference type="PANTHER" id="PTHR45663:SF11">
    <property type="entry name" value="GEO12009P1"/>
    <property type="match status" value="1"/>
</dbReference>
<feature type="active site" description="Nucleophile" evidence="8">
    <location>
        <position position="36"/>
    </location>
</feature>
<dbReference type="KEGG" id="pmet:G4Y79_01525"/>
<dbReference type="InterPro" id="IPR017937">
    <property type="entry name" value="Thioredoxin_CS"/>
</dbReference>
<dbReference type="PROSITE" id="PS51352">
    <property type="entry name" value="THIOREDOXIN_2"/>
    <property type="match status" value="1"/>
</dbReference>
<evidence type="ECO:0000256" key="4">
    <source>
        <dbReference type="ARBA" id="ARBA00023157"/>
    </source>
</evidence>
<dbReference type="NCBIfam" id="TIGR01068">
    <property type="entry name" value="thioredoxin"/>
    <property type="match status" value="1"/>
</dbReference>